<gene>
    <name evidence="2" type="ORF">BKCO1_2500046</name>
</gene>
<dbReference type="SUPFAM" id="SSF52540">
    <property type="entry name" value="P-loop containing nucleoside triphosphate hydrolases"/>
    <property type="match status" value="1"/>
</dbReference>
<dbReference type="GO" id="GO:0000724">
    <property type="term" value="P:double-strand break repair via homologous recombination"/>
    <property type="evidence" value="ECO:0007669"/>
    <property type="project" value="InterPro"/>
</dbReference>
<comment type="caution">
    <text evidence="2">The sequence shown here is derived from an EMBL/GenBank/DDBJ whole genome shotgun (WGS) entry which is preliminary data.</text>
</comment>
<dbReference type="EMBL" id="MNUE01000025">
    <property type="protein sequence ID" value="OJD34113.1"/>
    <property type="molecule type" value="Genomic_DNA"/>
</dbReference>
<dbReference type="Gene3D" id="3.40.50.300">
    <property type="entry name" value="P-loop containing nucleotide triphosphate hydrolases"/>
    <property type="match status" value="1"/>
</dbReference>
<name>A0A1J9R0J1_9PEZI</name>
<feature type="compositionally biased region" description="Low complexity" evidence="1">
    <location>
        <begin position="267"/>
        <end position="277"/>
    </location>
</feature>
<dbReference type="Proteomes" id="UP000183809">
    <property type="component" value="Unassembled WGS sequence"/>
</dbReference>
<feature type="region of interest" description="Disordered" evidence="1">
    <location>
        <begin position="263"/>
        <end position="285"/>
    </location>
</feature>
<dbReference type="RefSeq" id="XP_020130373.1">
    <property type="nucleotide sequence ID" value="XM_020273295.1"/>
</dbReference>
<dbReference type="PANTHER" id="PTHR46644:SF2">
    <property type="entry name" value="DNA REPAIR PROTEIN XRCC2"/>
    <property type="match status" value="1"/>
</dbReference>
<evidence type="ECO:0000313" key="3">
    <source>
        <dbReference type="Proteomes" id="UP000183809"/>
    </source>
</evidence>
<protein>
    <submittedName>
        <fullName evidence="2">Rad51 family dna repair protein</fullName>
    </submittedName>
</protein>
<dbReference type="PANTHER" id="PTHR46644">
    <property type="entry name" value="DNA REPAIR PROTEIN XRCC2"/>
    <property type="match status" value="1"/>
</dbReference>
<feature type="compositionally biased region" description="Basic residues" evidence="1">
    <location>
        <begin position="147"/>
        <end position="161"/>
    </location>
</feature>
<evidence type="ECO:0000313" key="2">
    <source>
        <dbReference type="EMBL" id="OJD34113.1"/>
    </source>
</evidence>
<dbReference type="GeneID" id="31013555"/>
<evidence type="ECO:0000256" key="1">
    <source>
        <dbReference type="SAM" id="MobiDB-lite"/>
    </source>
</evidence>
<dbReference type="InterPro" id="IPR030547">
    <property type="entry name" value="XRCC2"/>
</dbReference>
<proteinExistence type="predicted"/>
<feature type="region of interest" description="Disordered" evidence="1">
    <location>
        <begin position="432"/>
        <end position="460"/>
    </location>
</feature>
<sequence>MAAQVLGRRLLGEVEEARLDEVFNSVRLFTHPEPSEARFGIPPLDRLLRLFEQSHSRYHDPGSPPLDQAQRHRPTPTPPLIELTSAGPGAGKTQLLYLITALAILPRAYASIDLQGKASAIVVVDTDGHFSVSRLATVAKGHIARCCRRHAQQQQQQRRHHDGIEPDNNDDGDDDNRHPLIKPAAVDSIIAAALTHVHILQPQSQAALLDALRALPTYLFSRSTTSTTTYHHSSAHRPLHSILLDSASAFFWPLRAAEDDARLANATTTTTTTTTTTPTPPPTTASSYTALARTLLTLRTQLNCAIVATTVASSSSAPPHSRHHVDPSSYSSNLKPLLPATWPATFAPSLRLGVGRAAVRGFAPAMSVAEARRERGLRQGVVERGRCGVWVEGSSATADQLVRGYVCSGPIMGAEGWVVDVRGDGVVVVVGEEEEGGGGGSGGEGGEGEREAEAEAEGEI</sequence>
<dbReference type="GO" id="GO:0005657">
    <property type="term" value="C:replication fork"/>
    <property type="evidence" value="ECO:0007669"/>
    <property type="project" value="InterPro"/>
</dbReference>
<keyword evidence="3" id="KW-1185">Reference proteome</keyword>
<dbReference type="GO" id="GO:0042148">
    <property type="term" value="P:DNA strand invasion"/>
    <property type="evidence" value="ECO:0007669"/>
    <property type="project" value="TreeGrafter"/>
</dbReference>
<dbReference type="STRING" id="236234.A0A1J9R0J1"/>
<dbReference type="AlphaFoldDB" id="A0A1J9R0J1"/>
<feature type="compositionally biased region" description="Acidic residues" evidence="1">
    <location>
        <begin position="165"/>
        <end position="174"/>
    </location>
</feature>
<dbReference type="GO" id="GO:0000400">
    <property type="term" value="F:four-way junction DNA binding"/>
    <property type="evidence" value="ECO:0007669"/>
    <property type="project" value="TreeGrafter"/>
</dbReference>
<accession>A0A1J9R0J1</accession>
<dbReference type="GO" id="GO:0033063">
    <property type="term" value="C:Rad51B-Rad51C-Rad51D-XRCC2 complex"/>
    <property type="evidence" value="ECO:0007669"/>
    <property type="project" value="InterPro"/>
</dbReference>
<organism evidence="2 3">
    <name type="scientific">Diplodia corticola</name>
    <dbReference type="NCBI Taxonomy" id="236234"/>
    <lineage>
        <taxon>Eukaryota</taxon>
        <taxon>Fungi</taxon>
        <taxon>Dikarya</taxon>
        <taxon>Ascomycota</taxon>
        <taxon>Pezizomycotina</taxon>
        <taxon>Dothideomycetes</taxon>
        <taxon>Dothideomycetes incertae sedis</taxon>
        <taxon>Botryosphaeriales</taxon>
        <taxon>Botryosphaeriaceae</taxon>
        <taxon>Diplodia</taxon>
    </lineage>
</organism>
<dbReference type="GO" id="GO:0005815">
    <property type="term" value="C:microtubule organizing center"/>
    <property type="evidence" value="ECO:0007669"/>
    <property type="project" value="TreeGrafter"/>
</dbReference>
<reference evidence="2 3" key="1">
    <citation type="submission" date="2016-10" db="EMBL/GenBank/DDBJ databases">
        <title>Proteomics and genomics reveal pathogen-plant mechanisms compatible with a hemibiotrophic lifestyle of Diplodia corticola.</title>
        <authorList>
            <person name="Fernandes I."/>
            <person name="De Jonge R."/>
            <person name="Van De Peer Y."/>
            <person name="Devreese B."/>
            <person name="Alves A."/>
            <person name="Esteves A.C."/>
        </authorList>
    </citation>
    <scope>NUCLEOTIDE SEQUENCE [LARGE SCALE GENOMIC DNA]</scope>
    <source>
        <strain evidence="2 3">CBS 112549</strain>
    </source>
</reference>
<dbReference type="InterPro" id="IPR027417">
    <property type="entry name" value="P-loop_NTPase"/>
</dbReference>
<feature type="region of interest" description="Disordered" evidence="1">
    <location>
        <begin position="58"/>
        <end position="80"/>
    </location>
</feature>
<feature type="region of interest" description="Disordered" evidence="1">
    <location>
        <begin position="147"/>
        <end position="180"/>
    </location>
</feature>
<dbReference type="OrthoDB" id="420422at2759"/>